<dbReference type="OrthoDB" id="3845597at2"/>
<organism evidence="1 2">
    <name type="scientific">Variovorax beijingensis</name>
    <dbReference type="NCBI Taxonomy" id="2496117"/>
    <lineage>
        <taxon>Bacteria</taxon>
        <taxon>Pseudomonadati</taxon>
        <taxon>Pseudomonadota</taxon>
        <taxon>Betaproteobacteria</taxon>
        <taxon>Burkholderiales</taxon>
        <taxon>Comamonadaceae</taxon>
        <taxon>Variovorax</taxon>
    </lineage>
</organism>
<protein>
    <submittedName>
        <fullName evidence="1">Uncharacterized protein</fullName>
    </submittedName>
</protein>
<comment type="caution">
    <text evidence="1">The sequence shown here is derived from an EMBL/GenBank/DDBJ whole genome shotgun (WGS) entry which is preliminary data.</text>
</comment>
<reference evidence="1 2" key="1">
    <citation type="submission" date="2019-06" db="EMBL/GenBank/DDBJ databases">
        <title>Sorghum-associated microbial communities from plants grown in Nebraska, USA.</title>
        <authorList>
            <person name="Schachtman D."/>
        </authorList>
    </citation>
    <scope>NUCLEOTIDE SEQUENCE [LARGE SCALE GENOMIC DNA]</scope>
    <source>
        <strain evidence="1 2">T529</strain>
    </source>
</reference>
<proteinExistence type="predicted"/>
<accession>A0A561BC48</accession>
<sequence length="96" mass="10599">MRCILTRCSAAPGLFQRCGNQLDHPLAEYRWREALVHEREVHVDYMLRNAQEYGDTHAFAIVFGAGGAVQTSISTDGGQFARLSAQYLARGSAALK</sequence>
<dbReference type="Proteomes" id="UP000319722">
    <property type="component" value="Unassembled WGS sequence"/>
</dbReference>
<evidence type="ECO:0000313" key="1">
    <source>
        <dbReference type="EMBL" id="TWD76474.1"/>
    </source>
</evidence>
<dbReference type="AlphaFoldDB" id="A0A561BC48"/>
<name>A0A561BC48_9BURK</name>
<dbReference type="RefSeq" id="WP_145746828.1">
    <property type="nucleotide sequence ID" value="NZ_VIVL01000012.1"/>
</dbReference>
<evidence type="ECO:0000313" key="2">
    <source>
        <dbReference type="Proteomes" id="UP000319722"/>
    </source>
</evidence>
<gene>
    <name evidence="1" type="ORF">FB547_112110</name>
</gene>
<dbReference type="EMBL" id="VIVL01000012">
    <property type="protein sequence ID" value="TWD76474.1"/>
    <property type="molecule type" value="Genomic_DNA"/>
</dbReference>